<organism evidence="4 5">
    <name type="scientific">Bactrocera dorsalis</name>
    <name type="common">Oriental fruit fly</name>
    <name type="synonym">Dacus dorsalis</name>
    <dbReference type="NCBI Taxonomy" id="27457"/>
    <lineage>
        <taxon>Eukaryota</taxon>
        <taxon>Metazoa</taxon>
        <taxon>Ecdysozoa</taxon>
        <taxon>Arthropoda</taxon>
        <taxon>Hexapoda</taxon>
        <taxon>Insecta</taxon>
        <taxon>Pterygota</taxon>
        <taxon>Neoptera</taxon>
        <taxon>Endopterygota</taxon>
        <taxon>Diptera</taxon>
        <taxon>Brachycera</taxon>
        <taxon>Muscomorpha</taxon>
        <taxon>Tephritoidea</taxon>
        <taxon>Tephritidae</taxon>
        <taxon>Bactrocera</taxon>
        <taxon>Bactrocera</taxon>
    </lineage>
</organism>
<name>A0ABM3K9P7_BACDO</name>
<keyword evidence="2" id="KW-0812">Transmembrane</keyword>
<evidence type="ECO:0000256" key="3">
    <source>
        <dbReference type="SAM" id="SignalP"/>
    </source>
</evidence>
<evidence type="ECO:0000313" key="4">
    <source>
        <dbReference type="Proteomes" id="UP001652620"/>
    </source>
</evidence>
<feature type="transmembrane region" description="Helical" evidence="2">
    <location>
        <begin position="291"/>
        <end position="310"/>
    </location>
</feature>
<dbReference type="Proteomes" id="UP001652620">
    <property type="component" value="Unplaced"/>
</dbReference>
<evidence type="ECO:0000256" key="2">
    <source>
        <dbReference type="SAM" id="Phobius"/>
    </source>
</evidence>
<feature type="transmembrane region" description="Helical" evidence="2">
    <location>
        <begin position="175"/>
        <end position="192"/>
    </location>
</feature>
<evidence type="ECO:0000256" key="1">
    <source>
        <dbReference type="SAM" id="MobiDB-lite"/>
    </source>
</evidence>
<gene>
    <name evidence="5" type="primary">LOC125780282</name>
</gene>
<feature type="compositionally biased region" description="Basic and acidic residues" evidence="1">
    <location>
        <begin position="420"/>
        <end position="434"/>
    </location>
</feature>
<protein>
    <submittedName>
        <fullName evidence="5">Uncharacterized protein LOC125780282 isoform X1</fullName>
    </submittedName>
</protein>
<keyword evidence="4" id="KW-1185">Reference proteome</keyword>
<feature type="compositionally biased region" description="Polar residues" evidence="1">
    <location>
        <begin position="435"/>
        <end position="449"/>
    </location>
</feature>
<dbReference type="RefSeq" id="XP_049318216.1">
    <property type="nucleotide sequence ID" value="XM_049462259.1"/>
</dbReference>
<accession>A0ABM3K9P7</accession>
<keyword evidence="2" id="KW-1133">Transmembrane helix</keyword>
<reference evidence="5" key="1">
    <citation type="submission" date="2025-08" db="UniProtKB">
        <authorList>
            <consortium name="RefSeq"/>
        </authorList>
    </citation>
    <scope>IDENTIFICATION</scope>
    <source>
        <tissue evidence="5">Adult</tissue>
    </source>
</reference>
<keyword evidence="2" id="KW-0472">Membrane</keyword>
<proteinExistence type="predicted"/>
<feature type="region of interest" description="Disordered" evidence="1">
    <location>
        <begin position="408"/>
        <end position="451"/>
    </location>
</feature>
<sequence length="492" mass="55925">MKYHSLWIFVIFLCVGYNNQLVQSTQDDDSWIDPDAYGLEVYLPNPQQRKNKYQSDESTIDSKCPVCRDHNHSQEAVALMYYKRLIAYLFNSDFFKHDDLTGEFTRPLIFTALPAQLEQLKNLNDPRDLDMILSKILLKTRVPTDYYNFANGKSVFALIWDIIKDLGQLLKVPEVQFLLGAGGLLLIGWHFLRKYSIGIITMIVGAVVCCGYFHTYLKCNRKLEAEHLLEMFARHEPRWYTPIVSFFTSSEQQAQKIKKEYIKQASQLNWNFCRPDQVFLLYVNDLYLKKVYLAGGVLVFLIGYIVKLTFKYEYIPSARAWYGVWQQWSMCVMEYVTQRGGLPVSTDTALHEDRNSGENLRTLVNDISGATSSNQISINNTTATAALTQTTEQGSGVQEILASLENGSADTASDSSMSEKLAKSKENSPQKQTDESVNNNATTKQQDMSKSAKKAHDIVGTQTNIIISIISGSTVCLSFILLIFFLEIYSLN</sequence>
<feature type="compositionally biased region" description="Polar residues" evidence="1">
    <location>
        <begin position="408"/>
        <end position="418"/>
    </location>
</feature>
<feature type="transmembrane region" description="Helical" evidence="2">
    <location>
        <begin position="463"/>
        <end position="486"/>
    </location>
</feature>
<feature type="signal peptide" evidence="3">
    <location>
        <begin position="1"/>
        <end position="24"/>
    </location>
</feature>
<feature type="chain" id="PRO_5046214110" evidence="3">
    <location>
        <begin position="25"/>
        <end position="492"/>
    </location>
</feature>
<feature type="transmembrane region" description="Helical" evidence="2">
    <location>
        <begin position="199"/>
        <end position="217"/>
    </location>
</feature>
<keyword evidence="3" id="KW-0732">Signal</keyword>
<dbReference type="GeneID" id="125780282"/>
<evidence type="ECO:0000313" key="5">
    <source>
        <dbReference type="RefSeq" id="XP_049318216.1"/>
    </source>
</evidence>